<protein>
    <submittedName>
        <fullName evidence="1">Uncharacterized protein</fullName>
    </submittedName>
</protein>
<gene>
    <name evidence="1" type="ORF">IAA81_02760</name>
</gene>
<accession>A0A9D9HNU9</accession>
<proteinExistence type="predicted"/>
<evidence type="ECO:0000313" key="1">
    <source>
        <dbReference type="EMBL" id="MBO8457133.1"/>
    </source>
</evidence>
<reference evidence="1" key="2">
    <citation type="journal article" date="2021" name="PeerJ">
        <title>Extensive microbial diversity within the chicken gut microbiome revealed by metagenomics and culture.</title>
        <authorList>
            <person name="Gilroy R."/>
            <person name="Ravi A."/>
            <person name="Getino M."/>
            <person name="Pursley I."/>
            <person name="Horton D.L."/>
            <person name="Alikhan N.F."/>
            <person name="Baker D."/>
            <person name="Gharbi K."/>
            <person name="Hall N."/>
            <person name="Watson M."/>
            <person name="Adriaenssens E.M."/>
            <person name="Foster-Nyarko E."/>
            <person name="Jarju S."/>
            <person name="Secka A."/>
            <person name="Antonio M."/>
            <person name="Oren A."/>
            <person name="Chaudhuri R.R."/>
            <person name="La Ragione R."/>
            <person name="Hildebrand F."/>
            <person name="Pallen M.J."/>
        </authorList>
    </citation>
    <scope>NUCLEOTIDE SEQUENCE</scope>
    <source>
        <strain evidence="1">10532</strain>
    </source>
</reference>
<sequence>MKAICLHAINIDLVEGAEYEVVGIEGEDLRVIDDSGEDYLYGKSVFRIIPEETEPEQKDKKKP</sequence>
<evidence type="ECO:0000313" key="2">
    <source>
        <dbReference type="Proteomes" id="UP000823638"/>
    </source>
</evidence>
<name>A0A9D9HNU9_9SPIR</name>
<dbReference type="AlphaFoldDB" id="A0A9D9HNU9"/>
<dbReference type="Proteomes" id="UP000823638">
    <property type="component" value="Unassembled WGS sequence"/>
</dbReference>
<dbReference type="EMBL" id="JADIMM010000032">
    <property type="protein sequence ID" value="MBO8457133.1"/>
    <property type="molecule type" value="Genomic_DNA"/>
</dbReference>
<organism evidence="1 2">
    <name type="scientific">Candidatus Gallitreponema excrementavium</name>
    <dbReference type="NCBI Taxonomy" id="2840840"/>
    <lineage>
        <taxon>Bacteria</taxon>
        <taxon>Pseudomonadati</taxon>
        <taxon>Spirochaetota</taxon>
        <taxon>Spirochaetia</taxon>
        <taxon>Spirochaetales</taxon>
        <taxon>Candidatus Gallitreponema</taxon>
    </lineage>
</organism>
<comment type="caution">
    <text evidence="1">The sequence shown here is derived from an EMBL/GenBank/DDBJ whole genome shotgun (WGS) entry which is preliminary data.</text>
</comment>
<reference evidence="1" key="1">
    <citation type="submission" date="2020-10" db="EMBL/GenBank/DDBJ databases">
        <authorList>
            <person name="Gilroy R."/>
        </authorList>
    </citation>
    <scope>NUCLEOTIDE SEQUENCE</scope>
    <source>
        <strain evidence="1">10532</strain>
    </source>
</reference>